<dbReference type="AlphaFoldDB" id="A0A2P6S8Q0"/>
<evidence type="ECO:0000313" key="1">
    <source>
        <dbReference type="EMBL" id="PRQ55035.1"/>
    </source>
</evidence>
<protein>
    <submittedName>
        <fullName evidence="1">Uncharacterized protein</fullName>
    </submittedName>
</protein>
<proteinExistence type="predicted"/>
<sequence>MEAQEAVSVWVRVDLGPIWVWGWTGVCTCDSVLFLGQLEWLWDTDGRRRTVDALRQLGAGGGSLRSRSGRLWIGFWAPIGLKKGLHSVVVIRRCRVAERRRQPTRGRSGAGGCKSLLAWWASALGLWERGWMGRVSAVWLCCFVCCWWVALRMLREISPCIRCVGMVGLFACGCTRCALSALGWRRVPCFVKWSLPPSGRVRLHATGWRFKWQHDRKAGSMEITLCCIKVAVRVIFPLCHR</sequence>
<dbReference type="EMBL" id="PDCK01000039">
    <property type="protein sequence ID" value="PRQ55035.1"/>
    <property type="molecule type" value="Genomic_DNA"/>
</dbReference>
<accession>A0A2P6S8Q0</accession>
<comment type="caution">
    <text evidence="1">The sequence shown here is derived from an EMBL/GenBank/DDBJ whole genome shotgun (WGS) entry which is preliminary data.</text>
</comment>
<organism evidence="1 2">
    <name type="scientific">Rosa chinensis</name>
    <name type="common">China rose</name>
    <dbReference type="NCBI Taxonomy" id="74649"/>
    <lineage>
        <taxon>Eukaryota</taxon>
        <taxon>Viridiplantae</taxon>
        <taxon>Streptophyta</taxon>
        <taxon>Embryophyta</taxon>
        <taxon>Tracheophyta</taxon>
        <taxon>Spermatophyta</taxon>
        <taxon>Magnoliopsida</taxon>
        <taxon>eudicotyledons</taxon>
        <taxon>Gunneridae</taxon>
        <taxon>Pentapetalae</taxon>
        <taxon>rosids</taxon>
        <taxon>fabids</taxon>
        <taxon>Rosales</taxon>
        <taxon>Rosaceae</taxon>
        <taxon>Rosoideae</taxon>
        <taxon>Rosoideae incertae sedis</taxon>
        <taxon>Rosa</taxon>
    </lineage>
</organism>
<keyword evidence="2" id="KW-1185">Reference proteome</keyword>
<reference evidence="1 2" key="1">
    <citation type="journal article" date="2018" name="Nat. Genet.">
        <title>The Rosa genome provides new insights in the design of modern roses.</title>
        <authorList>
            <person name="Bendahmane M."/>
        </authorList>
    </citation>
    <scope>NUCLEOTIDE SEQUENCE [LARGE SCALE GENOMIC DNA]</scope>
    <source>
        <strain evidence="2">cv. Old Blush</strain>
    </source>
</reference>
<dbReference type="Gramene" id="PRQ55035">
    <property type="protein sequence ID" value="PRQ55035"/>
    <property type="gene ID" value="RchiOBHm_Chr1g0320181"/>
</dbReference>
<gene>
    <name evidence="1" type="ORF">RchiOBHm_Chr1g0320181</name>
</gene>
<dbReference type="Proteomes" id="UP000238479">
    <property type="component" value="Chromosome 1"/>
</dbReference>
<name>A0A2P6S8Q0_ROSCH</name>
<evidence type="ECO:0000313" key="2">
    <source>
        <dbReference type="Proteomes" id="UP000238479"/>
    </source>
</evidence>